<feature type="compositionally biased region" description="Basic and acidic residues" evidence="2">
    <location>
        <begin position="419"/>
        <end position="434"/>
    </location>
</feature>
<keyword evidence="3" id="KW-0812">Transmembrane</keyword>
<dbReference type="AlphaFoldDB" id="A0A8B6BEA5"/>
<comment type="caution">
    <text evidence="4">The sequence shown here is derived from an EMBL/GenBank/DDBJ whole genome shotgun (WGS) entry which is preliminary data.</text>
</comment>
<organism evidence="4 5">
    <name type="scientific">Mytilus galloprovincialis</name>
    <name type="common">Mediterranean mussel</name>
    <dbReference type="NCBI Taxonomy" id="29158"/>
    <lineage>
        <taxon>Eukaryota</taxon>
        <taxon>Metazoa</taxon>
        <taxon>Spiralia</taxon>
        <taxon>Lophotrochozoa</taxon>
        <taxon>Mollusca</taxon>
        <taxon>Bivalvia</taxon>
        <taxon>Autobranchia</taxon>
        <taxon>Pteriomorphia</taxon>
        <taxon>Mytilida</taxon>
        <taxon>Mytiloidea</taxon>
        <taxon>Mytilidae</taxon>
        <taxon>Mytilinae</taxon>
        <taxon>Mytilus</taxon>
    </lineage>
</organism>
<dbReference type="PANTHER" id="PTHR12366:SF29">
    <property type="entry name" value="ASPARTYL BETA-HYDROXYLASE, ISOFORM L"/>
    <property type="match status" value="1"/>
</dbReference>
<dbReference type="EC" id="1.14.11.16" evidence="4"/>
<keyword evidence="1" id="KW-0802">TPR repeat</keyword>
<name>A0A8B6BEA5_MYTGA</name>
<dbReference type="InterPro" id="IPR011990">
    <property type="entry name" value="TPR-like_helical_dom_sf"/>
</dbReference>
<keyword evidence="3" id="KW-1133">Transmembrane helix</keyword>
<dbReference type="OrthoDB" id="438431at2759"/>
<evidence type="ECO:0000256" key="3">
    <source>
        <dbReference type="SAM" id="Phobius"/>
    </source>
</evidence>
<dbReference type="GO" id="GO:0005783">
    <property type="term" value="C:endoplasmic reticulum"/>
    <property type="evidence" value="ECO:0007669"/>
    <property type="project" value="TreeGrafter"/>
</dbReference>
<evidence type="ECO:0000313" key="4">
    <source>
        <dbReference type="EMBL" id="VDH88699.1"/>
    </source>
</evidence>
<gene>
    <name evidence="4" type="ORF">MGAL_10B069018</name>
</gene>
<keyword evidence="3" id="KW-0472">Membrane</keyword>
<feature type="compositionally biased region" description="Basic and acidic residues" evidence="2">
    <location>
        <begin position="103"/>
        <end position="247"/>
    </location>
</feature>
<evidence type="ECO:0000313" key="5">
    <source>
        <dbReference type="Proteomes" id="UP000596742"/>
    </source>
</evidence>
<dbReference type="EMBL" id="UYJE01000001">
    <property type="protein sequence ID" value="VDH88699.1"/>
    <property type="molecule type" value="Genomic_DNA"/>
</dbReference>
<evidence type="ECO:0000256" key="1">
    <source>
        <dbReference type="PROSITE-ProRule" id="PRU00339"/>
    </source>
</evidence>
<feature type="region of interest" description="Disordered" evidence="2">
    <location>
        <begin position="92"/>
        <end position="438"/>
    </location>
</feature>
<evidence type="ECO:0000256" key="2">
    <source>
        <dbReference type="SAM" id="MobiDB-lite"/>
    </source>
</evidence>
<proteinExistence type="predicted"/>
<dbReference type="PROSITE" id="PS50005">
    <property type="entry name" value="TPR"/>
    <property type="match status" value="1"/>
</dbReference>
<accession>A0A8B6BEA5</accession>
<dbReference type="SUPFAM" id="SSF48452">
    <property type="entry name" value="TPR-like"/>
    <property type="match status" value="1"/>
</dbReference>
<keyword evidence="4" id="KW-0560">Oxidoreductase</keyword>
<protein>
    <submittedName>
        <fullName evidence="4">Aspartate beta-hydroxylase</fullName>
        <ecNumber evidence="4">1.14.11.16</ecNumber>
    </submittedName>
</protein>
<feature type="region of interest" description="Disordered" evidence="2">
    <location>
        <begin position="1"/>
        <end position="36"/>
    </location>
</feature>
<feature type="transmembrane region" description="Helical" evidence="3">
    <location>
        <begin position="40"/>
        <end position="61"/>
    </location>
</feature>
<dbReference type="InterPro" id="IPR039038">
    <property type="entry name" value="ASPH"/>
</dbReference>
<dbReference type="Gene3D" id="1.25.40.10">
    <property type="entry name" value="Tetratricopeptide repeat domain"/>
    <property type="match status" value="1"/>
</dbReference>
<dbReference type="Proteomes" id="UP000596742">
    <property type="component" value="Unassembled WGS sequence"/>
</dbReference>
<feature type="compositionally biased region" description="Basic and acidic residues" evidence="2">
    <location>
        <begin position="254"/>
        <end position="412"/>
    </location>
</feature>
<keyword evidence="5" id="KW-1185">Reference proteome</keyword>
<sequence>MSKTGKKSVYTNSSKKHSQVKNGSTKTDGKNAQKPKKSGVCCKMFTFLFFAVMVAGVAVLYSNDEYRDKSLQFVEVVKRSVLEQYEQHIKPLIDSQMSPEQQKQNEKGSRGGGKEAFGENEKELELEKKKKDEEKKKHDEEKKRIEELNRKLEADRKREEEEKRQQEAEKKRKEEEQKNEEERKRKQDEEKKKHEIEKKRIEELNRKLEADRKREEEEKRQQEEEKKRKEEEQKNEEERKRKQDEEKKKHKEEKKRIEELNRKLEADRKREEEKIKQEEQKRKQEEEQKRKEEERKKKEDEIRKQEEDKIRKEQEKKRLEEEKRKNEEERKRKEEEKRRMEEEKRRLEDEKNKKEEANKKKLEEERERIEEEKRKQVEERKRKNEDEKRMKEEENKSKELLRMKEQENERINQEVQKQQQKEEEKKLQKEKENTSYEFNSLSNPADFAIRNLLDNAENSLYILSDEEVLKMCEEILKTYPKSPRANYLKADILIKMAEEKQSNSILEQGIAQYQKVLDLPDVPYALLVDAGTKLAEKQIFRGWNGKATKTWRFLSDKYPNDVKLKNKLGVGYLMANQNEEARKTFEKVLEMDHGDGLAKVHLGFIIKTIDNDPEKALPFLIEGVASEAEGTKDGRFYFHLGDAFQRLNLLKEAYKVYKAGAENGLFLSSIQRSLYNVNTLTGRPWWTAEETGYTEDLKVQ</sequence>
<feature type="repeat" description="TPR" evidence="1">
    <location>
        <begin position="562"/>
        <end position="595"/>
    </location>
</feature>
<dbReference type="InterPro" id="IPR019734">
    <property type="entry name" value="TPR_rpt"/>
</dbReference>
<dbReference type="PANTHER" id="PTHR12366">
    <property type="entry name" value="ASPARTYL/ASPARAGINYL BETA-HYDROXYLASE"/>
    <property type="match status" value="1"/>
</dbReference>
<reference evidence="4" key="1">
    <citation type="submission" date="2018-11" db="EMBL/GenBank/DDBJ databases">
        <authorList>
            <person name="Alioto T."/>
            <person name="Alioto T."/>
        </authorList>
    </citation>
    <scope>NUCLEOTIDE SEQUENCE</scope>
</reference>
<dbReference type="GO" id="GO:0062101">
    <property type="term" value="F:peptidyl-aspartic acid 3-dioxygenase activity"/>
    <property type="evidence" value="ECO:0007669"/>
    <property type="project" value="UniProtKB-EC"/>
</dbReference>